<accession>A0A382UH65</accession>
<feature type="non-terminal residue" evidence="1">
    <location>
        <position position="68"/>
    </location>
</feature>
<dbReference type="EMBL" id="UINC01144096">
    <property type="protein sequence ID" value="SVD33397.1"/>
    <property type="molecule type" value="Genomic_DNA"/>
</dbReference>
<organism evidence="1">
    <name type="scientific">marine metagenome</name>
    <dbReference type="NCBI Taxonomy" id="408172"/>
    <lineage>
        <taxon>unclassified sequences</taxon>
        <taxon>metagenomes</taxon>
        <taxon>ecological metagenomes</taxon>
    </lineage>
</organism>
<protein>
    <submittedName>
        <fullName evidence="1">Uncharacterized protein</fullName>
    </submittedName>
</protein>
<name>A0A382UH65_9ZZZZ</name>
<sequence length="68" mass="6928">MASCGRFVRILSWVQVAGLASVVALLAISAGCDSRIGNGSVSTSTFASLALTSDPGVDPIQLMTDKVD</sequence>
<proteinExistence type="predicted"/>
<dbReference type="PROSITE" id="PS51257">
    <property type="entry name" value="PROKAR_LIPOPROTEIN"/>
    <property type="match status" value="1"/>
</dbReference>
<evidence type="ECO:0000313" key="1">
    <source>
        <dbReference type="EMBL" id="SVD33397.1"/>
    </source>
</evidence>
<reference evidence="1" key="1">
    <citation type="submission" date="2018-05" db="EMBL/GenBank/DDBJ databases">
        <authorList>
            <person name="Lanie J.A."/>
            <person name="Ng W.-L."/>
            <person name="Kazmierczak K.M."/>
            <person name="Andrzejewski T.M."/>
            <person name="Davidsen T.M."/>
            <person name="Wayne K.J."/>
            <person name="Tettelin H."/>
            <person name="Glass J.I."/>
            <person name="Rusch D."/>
            <person name="Podicherti R."/>
            <person name="Tsui H.-C.T."/>
            <person name="Winkler M.E."/>
        </authorList>
    </citation>
    <scope>NUCLEOTIDE SEQUENCE</scope>
</reference>
<gene>
    <name evidence="1" type="ORF">METZ01_LOCUS386251</name>
</gene>
<dbReference type="AlphaFoldDB" id="A0A382UH65"/>